<keyword evidence="4" id="KW-0539">Nucleus</keyword>
<dbReference type="AlphaFoldDB" id="A0A409WY07"/>
<dbReference type="SUPFAM" id="SSF50978">
    <property type="entry name" value="WD40 repeat-like"/>
    <property type="match status" value="1"/>
</dbReference>
<feature type="compositionally biased region" description="Basic and acidic residues" evidence="6">
    <location>
        <begin position="542"/>
        <end position="554"/>
    </location>
</feature>
<evidence type="ECO:0000256" key="6">
    <source>
        <dbReference type="SAM" id="MobiDB-lite"/>
    </source>
</evidence>
<dbReference type="EMBL" id="NHYD01003017">
    <property type="protein sequence ID" value="PPQ83400.1"/>
    <property type="molecule type" value="Genomic_DNA"/>
</dbReference>
<feature type="region of interest" description="Disordered" evidence="6">
    <location>
        <begin position="1"/>
        <end position="100"/>
    </location>
</feature>
<evidence type="ECO:0000313" key="7">
    <source>
        <dbReference type="EMBL" id="PPQ83400.1"/>
    </source>
</evidence>
<keyword evidence="2 5" id="KW-0853">WD repeat</keyword>
<evidence type="ECO:0000256" key="3">
    <source>
        <dbReference type="ARBA" id="ARBA00022737"/>
    </source>
</evidence>
<feature type="repeat" description="WD" evidence="5">
    <location>
        <begin position="277"/>
        <end position="311"/>
    </location>
</feature>
<feature type="compositionally biased region" description="Basic and acidic residues" evidence="6">
    <location>
        <begin position="38"/>
        <end position="49"/>
    </location>
</feature>
<comment type="subcellular location">
    <subcellularLocation>
        <location evidence="1">Nucleus</location>
    </subcellularLocation>
</comment>
<accession>A0A409WY07</accession>
<evidence type="ECO:0000256" key="5">
    <source>
        <dbReference type="PROSITE-ProRule" id="PRU00221"/>
    </source>
</evidence>
<dbReference type="InterPro" id="IPR001680">
    <property type="entry name" value="WD40_rpt"/>
</dbReference>
<evidence type="ECO:0000256" key="1">
    <source>
        <dbReference type="ARBA" id="ARBA00004123"/>
    </source>
</evidence>
<dbReference type="OrthoDB" id="189968at2759"/>
<dbReference type="InParanoid" id="A0A409WY07"/>
<organism evidence="7 8">
    <name type="scientific">Psilocybe cyanescens</name>
    <dbReference type="NCBI Taxonomy" id="93625"/>
    <lineage>
        <taxon>Eukaryota</taxon>
        <taxon>Fungi</taxon>
        <taxon>Dikarya</taxon>
        <taxon>Basidiomycota</taxon>
        <taxon>Agaricomycotina</taxon>
        <taxon>Agaricomycetes</taxon>
        <taxon>Agaricomycetidae</taxon>
        <taxon>Agaricales</taxon>
        <taxon>Agaricineae</taxon>
        <taxon>Strophariaceae</taxon>
        <taxon>Psilocybe</taxon>
    </lineage>
</organism>
<dbReference type="InterPro" id="IPR015943">
    <property type="entry name" value="WD40/YVTN_repeat-like_dom_sf"/>
</dbReference>
<dbReference type="InterPro" id="IPR036322">
    <property type="entry name" value="WD40_repeat_dom_sf"/>
</dbReference>
<evidence type="ECO:0000313" key="8">
    <source>
        <dbReference type="Proteomes" id="UP000283269"/>
    </source>
</evidence>
<dbReference type="PROSITE" id="PS50082">
    <property type="entry name" value="WD_REPEATS_2"/>
    <property type="match status" value="4"/>
</dbReference>
<dbReference type="STRING" id="93625.A0A409WY07"/>
<gene>
    <name evidence="7" type="ORF">CVT25_003847</name>
</gene>
<proteinExistence type="predicted"/>
<feature type="repeat" description="WD" evidence="5">
    <location>
        <begin position="232"/>
        <end position="273"/>
    </location>
</feature>
<dbReference type="PROSITE" id="PS50294">
    <property type="entry name" value="WD_REPEATS_REGION"/>
    <property type="match status" value="3"/>
</dbReference>
<feature type="compositionally biased region" description="Acidic residues" evidence="6">
    <location>
        <begin position="63"/>
        <end position="77"/>
    </location>
</feature>
<reference evidence="7 8" key="1">
    <citation type="journal article" date="2018" name="Evol. Lett.">
        <title>Horizontal gene cluster transfer increased hallucinogenic mushroom diversity.</title>
        <authorList>
            <person name="Reynolds H.T."/>
            <person name="Vijayakumar V."/>
            <person name="Gluck-Thaler E."/>
            <person name="Korotkin H.B."/>
            <person name="Matheny P.B."/>
            <person name="Slot J.C."/>
        </authorList>
    </citation>
    <scope>NUCLEOTIDE SEQUENCE [LARGE SCALE GENOMIC DNA]</scope>
    <source>
        <strain evidence="7 8">2631</strain>
    </source>
</reference>
<feature type="region of interest" description="Disordered" evidence="6">
    <location>
        <begin position="374"/>
        <end position="405"/>
    </location>
</feature>
<dbReference type="FunFam" id="2.130.10.10:FF:000899">
    <property type="entry name" value="Chromosome 15, whole genome shotgun sequence"/>
    <property type="match status" value="1"/>
</dbReference>
<name>A0A409WY07_PSICY</name>
<dbReference type="InterPro" id="IPR039241">
    <property type="entry name" value="Rrp9-like"/>
</dbReference>
<protein>
    <submittedName>
        <fullName evidence="7">Uncharacterized protein</fullName>
    </submittedName>
</protein>
<dbReference type="PROSITE" id="PS00678">
    <property type="entry name" value="WD_REPEATS_1"/>
    <property type="match status" value="1"/>
</dbReference>
<keyword evidence="8" id="KW-1185">Reference proteome</keyword>
<dbReference type="PANTHER" id="PTHR19865">
    <property type="entry name" value="U3 SMALL NUCLEOLAR RNA INTERACTING PROTEIN 2"/>
    <property type="match status" value="1"/>
</dbReference>
<evidence type="ECO:0000256" key="4">
    <source>
        <dbReference type="ARBA" id="ARBA00023242"/>
    </source>
</evidence>
<comment type="caution">
    <text evidence="7">The sequence shown here is derived from an EMBL/GenBank/DDBJ whole genome shotgun (WGS) entry which is preliminary data.</text>
</comment>
<dbReference type="Proteomes" id="UP000283269">
    <property type="component" value="Unassembled WGS sequence"/>
</dbReference>
<dbReference type="GO" id="GO:0034511">
    <property type="term" value="F:U3 snoRNA binding"/>
    <property type="evidence" value="ECO:0007669"/>
    <property type="project" value="InterPro"/>
</dbReference>
<dbReference type="GO" id="GO:0032040">
    <property type="term" value="C:small-subunit processome"/>
    <property type="evidence" value="ECO:0007669"/>
    <property type="project" value="TreeGrafter"/>
</dbReference>
<dbReference type="SMART" id="SM00320">
    <property type="entry name" value="WD40"/>
    <property type="match status" value="6"/>
</dbReference>
<feature type="repeat" description="WD" evidence="5">
    <location>
        <begin position="321"/>
        <end position="354"/>
    </location>
</feature>
<dbReference type="Pfam" id="PF00400">
    <property type="entry name" value="WD40"/>
    <property type="match status" value="5"/>
</dbReference>
<dbReference type="PANTHER" id="PTHR19865:SF0">
    <property type="entry name" value="U3 SMALL NUCLEOLAR RNA-INTERACTING PROTEIN 2"/>
    <property type="match status" value="1"/>
</dbReference>
<sequence>MPDSFFSAPKQKKRKRTDSNAGSDARNGVNKFARKPTTQRDGRKQDLAKPNRALKRKTRKDEELSDQTDDDAGGVDDMDLRADDIDSGASGDEDENETPAEKRLRLAQLYLESVKVGLADGEFDAAEIDKELIQARLKQDVLEHSGKVHLFIGDSFDFTQPPTSVLRTRGHRFTVTSAVASESGEYLFTSGKEGHIFKWDLSTGKKLASFFKVRPPASDRKGKGKATQDQSIKGHTDEVLSLALSGDGKYLASAGRDRRLCVWDTEKGEWVKAFSGHLGHKDAIGVVAFKKGTNQLYSGSFDRTVKVYDLSPSVMGYVETLFGHQDHVLGLDALRGETCISVGGRDKTVRYWKIVDETQLVFRGGGRSRVREVLEGGLRGDDEVEGDDDDSEMNPQGKGKGKEREEKNFIEGSIESIAMIDETTFVSGGDSGSICLWNTLKKKPIFTQALAHGFNEVLSESEGVIKTPRWITALASLRYSDMFASGSWEGDIRLWKLDSKLKSFSLVGKIAAPGVVNSLQLLTTPKGFLETTNWASKSSPSDTDKIETSQPAKKKEVPANPFILVAGVGQEHRLGRWLSVKEGGASNGAIVVAFSPRTLS</sequence>
<dbReference type="FunCoup" id="A0A409WY07">
    <property type="interactions" value="582"/>
</dbReference>
<dbReference type="InterPro" id="IPR019775">
    <property type="entry name" value="WD40_repeat_CS"/>
</dbReference>
<keyword evidence="3" id="KW-0677">Repeat</keyword>
<feature type="compositionally biased region" description="Acidic residues" evidence="6">
    <location>
        <begin position="382"/>
        <end position="392"/>
    </location>
</feature>
<dbReference type="Gene3D" id="2.130.10.10">
    <property type="entry name" value="YVTN repeat-like/Quinoprotein amine dehydrogenase"/>
    <property type="match status" value="2"/>
</dbReference>
<evidence type="ECO:0000256" key="2">
    <source>
        <dbReference type="ARBA" id="ARBA00022574"/>
    </source>
</evidence>
<feature type="repeat" description="WD" evidence="5">
    <location>
        <begin position="168"/>
        <end position="209"/>
    </location>
</feature>
<feature type="region of interest" description="Disordered" evidence="6">
    <location>
        <begin position="533"/>
        <end position="554"/>
    </location>
</feature>